<dbReference type="Gene3D" id="3.30.230.10">
    <property type="match status" value="1"/>
</dbReference>
<dbReference type="GO" id="GO:0006261">
    <property type="term" value="P:DNA-templated DNA replication"/>
    <property type="evidence" value="ECO:0007669"/>
    <property type="project" value="UniProtKB-UniRule"/>
</dbReference>
<evidence type="ECO:0000256" key="1">
    <source>
        <dbReference type="ARBA" id="ARBA00000185"/>
    </source>
</evidence>
<dbReference type="Gene3D" id="3.30.565.10">
    <property type="entry name" value="Histidine kinase-like ATPase, C-terminal domain"/>
    <property type="match status" value="1"/>
</dbReference>
<dbReference type="PRINTS" id="PR01159">
    <property type="entry name" value="DNAGYRASEB"/>
</dbReference>
<dbReference type="SUPFAM" id="SSF54211">
    <property type="entry name" value="Ribosomal protein S5 domain 2-like"/>
    <property type="match status" value="1"/>
</dbReference>
<dbReference type="NCBIfam" id="NF011501">
    <property type="entry name" value="PRK14939.1"/>
    <property type="match status" value="1"/>
</dbReference>
<dbReference type="InterPro" id="IPR014721">
    <property type="entry name" value="Ribsml_uS5_D2-typ_fold_subgr"/>
</dbReference>
<feature type="domain" description="Toprim" evidence="12">
    <location>
        <begin position="422"/>
        <end position="536"/>
    </location>
</feature>
<evidence type="ECO:0000313" key="13">
    <source>
        <dbReference type="EMBL" id="APT44631.1"/>
    </source>
</evidence>
<dbReference type="InterPro" id="IPR003594">
    <property type="entry name" value="HATPase_dom"/>
</dbReference>
<dbReference type="GO" id="GO:0005737">
    <property type="term" value="C:cytoplasm"/>
    <property type="evidence" value="ECO:0007669"/>
    <property type="project" value="UniProtKB-SubCell"/>
</dbReference>
<dbReference type="InterPro" id="IPR001241">
    <property type="entry name" value="Topo_IIA"/>
</dbReference>
<keyword evidence="11" id="KW-0963">Cytoplasm</keyword>
<evidence type="ECO:0000256" key="7">
    <source>
        <dbReference type="ARBA" id="ARBA00023029"/>
    </source>
</evidence>
<dbReference type="EMBL" id="CP015607">
    <property type="protein sequence ID" value="APT44631.1"/>
    <property type="molecule type" value="Genomic_DNA"/>
</dbReference>
<evidence type="ECO:0000256" key="6">
    <source>
        <dbReference type="ARBA" id="ARBA00022842"/>
    </source>
</evidence>
<evidence type="ECO:0000256" key="5">
    <source>
        <dbReference type="ARBA" id="ARBA00022840"/>
    </source>
</evidence>
<dbReference type="GO" id="GO:0005694">
    <property type="term" value="C:chromosome"/>
    <property type="evidence" value="ECO:0007669"/>
    <property type="project" value="InterPro"/>
</dbReference>
<dbReference type="PROSITE" id="PS00177">
    <property type="entry name" value="TOPOISOMERASE_II"/>
    <property type="match status" value="1"/>
</dbReference>
<dbReference type="Proteomes" id="UP000185426">
    <property type="component" value="Chromosome"/>
</dbReference>
<feature type="site" description="Interaction with DNA" evidence="11">
    <location>
        <position position="453"/>
    </location>
</feature>
<dbReference type="SUPFAM" id="SSF56719">
    <property type="entry name" value="Type II DNA topoisomerase"/>
    <property type="match status" value="1"/>
</dbReference>
<dbReference type="PANTHER" id="PTHR45866:SF1">
    <property type="entry name" value="DNA GYRASE SUBUNIT B, MITOCHONDRIAL"/>
    <property type="match status" value="1"/>
</dbReference>
<dbReference type="InterPro" id="IPR000565">
    <property type="entry name" value="Topo_IIA_B"/>
</dbReference>
<dbReference type="SUPFAM" id="SSF55874">
    <property type="entry name" value="ATPase domain of HSP90 chaperone/DNA topoisomerase II/histidine kinase"/>
    <property type="match status" value="1"/>
</dbReference>
<dbReference type="Pfam" id="PF00986">
    <property type="entry name" value="DNA_gyraseB_C"/>
    <property type="match status" value="1"/>
</dbReference>
<comment type="function">
    <text evidence="11">A type II topoisomerase that negatively supercoils closed circular double-stranded (ds) DNA in an ATP-dependent manner to modulate DNA topology and maintain chromosomes in an underwound state. Negative supercoiling favors strand separation, and DNA replication, transcription, recombination and repair, all of which involve strand separation. Also able to catalyze the interconversion of other topological isomers of dsDNA rings, including catenanes and knotted rings. Type II topoisomerases break and join 2 DNA strands simultaneously in an ATP-dependent manner.</text>
</comment>
<comment type="subunit">
    <text evidence="11">Heterotetramer, composed of two GyrA and two GyrB chains. In the heterotetramer, GyrA contains the active site tyrosine that forms a transient covalent intermediate with DNA, while GyrB binds cofactors and catalyzes ATP hydrolysis.</text>
</comment>
<feature type="binding site" evidence="11">
    <location>
        <position position="501"/>
    </location>
    <ligand>
        <name>Mg(2+)</name>
        <dbReference type="ChEBI" id="CHEBI:18420"/>
        <label>2</label>
    </ligand>
</feature>
<dbReference type="FunFam" id="3.30.230.10:FF:000005">
    <property type="entry name" value="DNA gyrase subunit B"/>
    <property type="match status" value="1"/>
</dbReference>
<sequence>MEQQHNSYDENQIQVLEGLEAVRKRPGMYIGSTNAKGLHHLVWEIVDNSIDEALAGYCTDITVQIEKDNSITVKDNGRGIPVGIHEKMGRPAVEVIMTVLHAGGKFDGSGYKVSGGLHGVGASVVNALSTTLDVTVYRDGKIHYQQFKRGVPVGDLEVIGETDVTGTTTHFVPDPEIFTETIEFDYDTLANRVRELAFLTKGVNIIIEDLREGKERKNEYCYEGGIKSYVEHLNRSKEVVHEEPVYIEGEKDGITVEVALQYNDSYTSNIYSFANNINTYEGGTHEAGFKTGLTRVINDYARKNGVFKDGDANLSGEDVREGLTAIISIKHPDPQFEGQTKTKLGNSEARTITDSLFSEALEKFLLENPDSAKKIVEKGLMAARARMAAKKARELTRRKSALEVSSLPGKLADCSSKDPSISELYIVEGDSAGGSAKQGRDRHFQAILPLRGKILNVEKARLDKILSNNEVRAMITALGTGIGEDFTLEKARYHKVVIMTDADVDGAHIRTLLLTFFYRYMRQIIENGYVYIAQPPLYKVQQGKRVEYVYNDKQLDELLKSLPQTPKPGLQRYKGLGEMNATQLWETTMDPDARTLLQVTLEDAIDADETFEMLMGDKVEPRRNFIEENAQYVKNLDI</sequence>
<feature type="site" description="Interaction with DNA" evidence="11">
    <location>
        <position position="456"/>
    </location>
</feature>
<accession>A0A1L6ZDM6</accession>
<reference evidence="13 14" key="1">
    <citation type="submission" date="2016-05" db="EMBL/GenBank/DDBJ databases">
        <title>Complete Genome and Methylome Analysis of Psychrotrophic Bacterial Isolates from Antarctic Lake Untersee.</title>
        <authorList>
            <person name="Fomenkov A."/>
            <person name="Akimov V.N."/>
            <person name="Vasilyeva L.V."/>
            <person name="Andersen D."/>
            <person name="Vincze T."/>
            <person name="Roberts R.J."/>
        </authorList>
    </citation>
    <scope>NUCLEOTIDE SEQUENCE [LARGE SCALE GENOMIC DNA]</scope>
    <source>
        <strain evidence="13 14">U14-5</strain>
    </source>
</reference>
<dbReference type="InterPro" id="IPR013759">
    <property type="entry name" value="Topo_IIA_B_C"/>
</dbReference>
<dbReference type="CDD" id="cd16928">
    <property type="entry name" value="HATPase_GyrB-like"/>
    <property type="match status" value="1"/>
</dbReference>
<dbReference type="Pfam" id="PF00204">
    <property type="entry name" value="DNA_gyraseB"/>
    <property type="match status" value="1"/>
</dbReference>
<feature type="binding site" evidence="11">
    <location>
        <position position="501"/>
    </location>
    <ligand>
        <name>Mg(2+)</name>
        <dbReference type="ChEBI" id="CHEBI:18420"/>
        <label>1</label>
        <note>catalytic</note>
    </ligand>
</feature>
<keyword evidence="5 11" id="KW-0067">ATP-binding</keyword>
<dbReference type="GO" id="GO:0005524">
    <property type="term" value="F:ATP binding"/>
    <property type="evidence" value="ECO:0007669"/>
    <property type="project" value="UniProtKB-UniRule"/>
</dbReference>
<dbReference type="InterPro" id="IPR006171">
    <property type="entry name" value="TOPRIM_dom"/>
</dbReference>
<dbReference type="GO" id="GO:0003677">
    <property type="term" value="F:DNA binding"/>
    <property type="evidence" value="ECO:0007669"/>
    <property type="project" value="UniProtKB-KW"/>
</dbReference>
<dbReference type="EC" id="5.6.2.2" evidence="11"/>
<keyword evidence="7 11" id="KW-0799">Topoisomerase</keyword>
<dbReference type="InterPro" id="IPR002288">
    <property type="entry name" value="DNA_gyrase_B_C"/>
</dbReference>
<dbReference type="GO" id="GO:0034335">
    <property type="term" value="F:DNA negative supercoiling activity"/>
    <property type="evidence" value="ECO:0007669"/>
    <property type="project" value="UniProtKB-ARBA"/>
</dbReference>
<dbReference type="PROSITE" id="PS50880">
    <property type="entry name" value="TOPRIM"/>
    <property type="match status" value="1"/>
</dbReference>
<dbReference type="SMART" id="SM00433">
    <property type="entry name" value="TOP2c"/>
    <property type="match status" value="1"/>
</dbReference>
<evidence type="ECO:0000259" key="12">
    <source>
        <dbReference type="PROSITE" id="PS50880"/>
    </source>
</evidence>
<dbReference type="InterPro" id="IPR020568">
    <property type="entry name" value="Ribosomal_Su5_D2-typ_SF"/>
</dbReference>
<dbReference type="CDD" id="cd03366">
    <property type="entry name" value="TOPRIM_TopoIIA_GyrB"/>
    <property type="match status" value="1"/>
</dbReference>
<protein>
    <recommendedName>
        <fullName evidence="11">DNA gyrase subunit B</fullName>
        <ecNumber evidence="11">5.6.2.2</ecNumber>
    </recommendedName>
</protein>
<comment type="similarity">
    <text evidence="2 11">Belongs to the type II topoisomerase GyrB family.</text>
</comment>
<name>A0A1L6ZDM6_BACIA</name>
<dbReference type="CDD" id="cd00822">
    <property type="entry name" value="TopoII_Trans_DNA_gyrase"/>
    <property type="match status" value="1"/>
</dbReference>
<gene>
    <name evidence="11" type="primary">gyrB</name>
    <name evidence="13" type="ORF">BSA145_01035</name>
</gene>
<comment type="catalytic activity">
    <reaction evidence="1 11">
        <text>ATP-dependent breakage, passage and rejoining of double-stranded DNA.</text>
        <dbReference type="EC" id="5.6.2.2"/>
    </reaction>
</comment>
<evidence type="ECO:0000256" key="9">
    <source>
        <dbReference type="ARBA" id="ARBA00023235"/>
    </source>
</evidence>
<dbReference type="HAMAP" id="MF_01898">
    <property type="entry name" value="GyrB"/>
    <property type="match status" value="1"/>
</dbReference>
<dbReference type="InterPro" id="IPR011557">
    <property type="entry name" value="GyrB"/>
</dbReference>
<evidence type="ECO:0000256" key="8">
    <source>
        <dbReference type="ARBA" id="ARBA00023125"/>
    </source>
</evidence>
<comment type="subcellular location">
    <subcellularLocation>
        <location evidence="11">Cytoplasm</location>
    </subcellularLocation>
</comment>
<dbReference type="InterPro" id="IPR013760">
    <property type="entry name" value="Topo_IIA-like_dom_sf"/>
</dbReference>
<feature type="binding site" evidence="11">
    <location>
        <position position="503"/>
    </location>
    <ligand>
        <name>Mg(2+)</name>
        <dbReference type="ChEBI" id="CHEBI:18420"/>
        <label>2</label>
    </ligand>
</feature>
<proteinExistence type="inferred from homology"/>
<dbReference type="Pfam" id="PF02518">
    <property type="entry name" value="HATPase_c"/>
    <property type="match status" value="1"/>
</dbReference>
<evidence type="ECO:0000256" key="2">
    <source>
        <dbReference type="ARBA" id="ARBA00010708"/>
    </source>
</evidence>
<evidence type="ECO:0000256" key="11">
    <source>
        <dbReference type="HAMAP-Rule" id="MF_01898"/>
    </source>
</evidence>
<organism evidence="13 14">
    <name type="scientific">Bacillus safensis</name>
    <dbReference type="NCBI Taxonomy" id="561879"/>
    <lineage>
        <taxon>Bacteria</taxon>
        <taxon>Bacillati</taxon>
        <taxon>Bacillota</taxon>
        <taxon>Bacilli</taxon>
        <taxon>Bacillales</taxon>
        <taxon>Bacillaceae</taxon>
        <taxon>Bacillus</taxon>
    </lineage>
</organism>
<comment type="cofactor">
    <cofactor evidence="11">
        <name>Mg(2+)</name>
        <dbReference type="ChEBI" id="CHEBI:18420"/>
    </cofactor>
    <cofactor evidence="11">
        <name>Mn(2+)</name>
        <dbReference type="ChEBI" id="CHEBI:29035"/>
    </cofactor>
    <cofactor evidence="11">
        <name>Ca(2+)</name>
        <dbReference type="ChEBI" id="CHEBI:29108"/>
    </cofactor>
    <text evidence="11">Binds two Mg(2+) per subunit. The magnesium ions form salt bridges with both the protein and the DNA. Can also accept other divalent metal cations, such as Mn(2+) or Ca(2+).</text>
</comment>
<keyword evidence="4 11" id="KW-0547">Nucleotide-binding</keyword>
<dbReference type="GO" id="GO:0006265">
    <property type="term" value="P:DNA topological change"/>
    <property type="evidence" value="ECO:0007669"/>
    <property type="project" value="UniProtKB-UniRule"/>
</dbReference>
<dbReference type="FunFam" id="3.40.50.670:FF:000002">
    <property type="entry name" value="DNA gyrase subunit B"/>
    <property type="match status" value="1"/>
</dbReference>
<dbReference type="PRINTS" id="PR00418">
    <property type="entry name" value="TPI2FAMILY"/>
</dbReference>
<evidence type="ECO:0000313" key="14">
    <source>
        <dbReference type="Proteomes" id="UP000185426"/>
    </source>
</evidence>
<evidence type="ECO:0000256" key="3">
    <source>
        <dbReference type="ARBA" id="ARBA00022723"/>
    </source>
</evidence>
<dbReference type="InterPro" id="IPR018522">
    <property type="entry name" value="TopoIIA_CS"/>
</dbReference>
<dbReference type="SMART" id="SM00387">
    <property type="entry name" value="HATPase_c"/>
    <property type="match status" value="1"/>
</dbReference>
<dbReference type="RefSeq" id="WP_034283656.1">
    <property type="nucleotide sequence ID" value="NZ_CP015607.1"/>
</dbReference>
<dbReference type="InterPro" id="IPR013506">
    <property type="entry name" value="Topo_IIA_bsu_dom2"/>
</dbReference>
<dbReference type="Pfam" id="PF01751">
    <property type="entry name" value="Toprim"/>
    <property type="match status" value="1"/>
</dbReference>
<dbReference type="NCBIfam" id="TIGR01059">
    <property type="entry name" value="gyrB"/>
    <property type="match status" value="1"/>
</dbReference>
<dbReference type="PANTHER" id="PTHR45866">
    <property type="entry name" value="DNA GYRASE/TOPOISOMERASE SUBUNIT B"/>
    <property type="match status" value="1"/>
</dbReference>
<comment type="miscellaneous">
    <text evidence="11">Few gyrases are as efficient as E.coli at forming negative supercoils. Not all organisms have 2 type II topoisomerases; in organisms with a single type II topoisomerase this enzyme also has to decatenate newly replicated chromosomes.</text>
</comment>
<keyword evidence="8" id="KW-0238">DNA-binding</keyword>
<dbReference type="FunFam" id="3.30.565.10:FF:000002">
    <property type="entry name" value="DNA gyrase subunit B"/>
    <property type="match status" value="1"/>
</dbReference>
<dbReference type="Gene3D" id="3.40.50.670">
    <property type="match status" value="1"/>
</dbReference>
<feature type="binding site" evidence="11">
    <location>
        <position position="428"/>
    </location>
    <ligand>
        <name>Mg(2+)</name>
        <dbReference type="ChEBI" id="CHEBI:18420"/>
        <label>1</label>
        <note>catalytic</note>
    </ligand>
</feature>
<dbReference type="InterPro" id="IPR034160">
    <property type="entry name" value="TOPRIM_GyrB"/>
</dbReference>
<comment type="subunit">
    <text evidence="10">Heterotetramer composed of ParC and ParE.</text>
</comment>
<dbReference type="AlphaFoldDB" id="A0A1L6ZDM6"/>
<dbReference type="InterPro" id="IPR036890">
    <property type="entry name" value="HATPase_C_sf"/>
</dbReference>
<dbReference type="GO" id="GO:0046872">
    <property type="term" value="F:metal ion binding"/>
    <property type="evidence" value="ECO:0007669"/>
    <property type="project" value="UniProtKB-KW"/>
</dbReference>
<dbReference type="NCBIfam" id="NF004189">
    <property type="entry name" value="PRK05644.1"/>
    <property type="match status" value="1"/>
</dbReference>
<evidence type="ECO:0000256" key="4">
    <source>
        <dbReference type="ARBA" id="ARBA00022741"/>
    </source>
</evidence>
<keyword evidence="9 11" id="KW-0413">Isomerase</keyword>
<keyword evidence="3 11" id="KW-0479">Metal-binding</keyword>
<evidence type="ECO:0000256" key="10">
    <source>
        <dbReference type="ARBA" id="ARBA00063644"/>
    </source>
</evidence>
<keyword evidence="6 11" id="KW-0460">Magnesium</keyword>